<name>A0ABU5RVB5_9CYAN</name>
<accession>A0ABU5RVB5</accession>
<gene>
    <name evidence="1" type="ORF">VB738_10380</name>
</gene>
<dbReference type="RefSeq" id="WP_323305675.1">
    <property type="nucleotide sequence ID" value="NZ_JAYGHX010000005.1"/>
</dbReference>
<protein>
    <recommendedName>
        <fullName evidence="3">Exostosin GT47 domain-containing protein</fullName>
    </recommendedName>
</protein>
<sequence>MGDPSATDAASLWQRLGGKIRRSPHTLRVLLAPRIRRRTQAIEGLLNRRRFSATRRSLRRRNPDGHGLVLNTRLVEPTIPSIAHWADWSLTRHGFFGDLRAQPRLLFVKAVPECLELFLDRYLPRIAATSRFVLVTGDADTTLPRQVDQRFPDYLASGLQQRLLGLLDDPRLVNWYAENLDTPLPGVTPIPLGCINSDGHIIYRRTLAQDAAIPLRQRPLKAFCAHYVREGPQWENRRTVMRLATGDWQAFVEVHEQIPYDDFFPTLQRYPFVICAGGGGLDPCPKAFTALLAGAIPIIERNPTTAAYGDLPVAYVDHWDSDSLSPARLEAWRDTLHPRFEDSAQRRAVLERMSMAHWLRRIRAHHPGA</sequence>
<comment type="caution">
    <text evidence="1">The sequence shown here is derived from an EMBL/GenBank/DDBJ whole genome shotgun (WGS) entry which is preliminary data.</text>
</comment>
<evidence type="ECO:0008006" key="3">
    <source>
        <dbReference type="Google" id="ProtNLM"/>
    </source>
</evidence>
<dbReference type="Proteomes" id="UP001304461">
    <property type="component" value="Unassembled WGS sequence"/>
</dbReference>
<evidence type="ECO:0000313" key="1">
    <source>
        <dbReference type="EMBL" id="MEA5391663.1"/>
    </source>
</evidence>
<evidence type="ECO:0000313" key="2">
    <source>
        <dbReference type="Proteomes" id="UP001304461"/>
    </source>
</evidence>
<reference evidence="1 2" key="1">
    <citation type="submission" date="2023-12" db="EMBL/GenBank/DDBJ databases">
        <title>Baltic Sea Cyanobacteria.</title>
        <authorList>
            <person name="Delbaje E."/>
            <person name="Fewer D.P."/>
            <person name="Shishido T.K."/>
        </authorList>
    </citation>
    <scope>NUCLEOTIDE SEQUENCE [LARGE SCALE GENOMIC DNA]</scope>
    <source>
        <strain evidence="1 2">UHCC 0139</strain>
    </source>
</reference>
<proteinExistence type="predicted"/>
<dbReference type="EMBL" id="JAYGHX010000005">
    <property type="protein sequence ID" value="MEA5391663.1"/>
    <property type="molecule type" value="Genomic_DNA"/>
</dbReference>
<keyword evidence="2" id="KW-1185">Reference proteome</keyword>
<organism evidence="1 2">
    <name type="scientific">Cyanobium gracile UHCC 0139</name>
    <dbReference type="NCBI Taxonomy" id="3110308"/>
    <lineage>
        <taxon>Bacteria</taxon>
        <taxon>Bacillati</taxon>
        <taxon>Cyanobacteriota</taxon>
        <taxon>Cyanophyceae</taxon>
        <taxon>Synechococcales</taxon>
        <taxon>Prochlorococcaceae</taxon>
        <taxon>Cyanobium</taxon>
    </lineage>
</organism>